<accession>A0A132BDA6</accession>
<dbReference type="EMBL" id="KQ947429">
    <property type="protein sequence ID" value="KUJ10412.1"/>
    <property type="molecule type" value="Genomic_DNA"/>
</dbReference>
<dbReference type="Proteomes" id="UP000070700">
    <property type="component" value="Unassembled WGS sequence"/>
</dbReference>
<evidence type="ECO:0000313" key="1">
    <source>
        <dbReference type="EMBL" id="KUJ10412.1"/>
    </source>
</evidence>
<dbReference type="AlphaFoldDB" id="A0A132BDA6"/>
<organism evidence="1 2">
    <name type="scientific">Mollisia scopiformis</name>
    <name type="common">Conifer needle endophyte fungus</name>
    <name type="synonym">Phialocephala scopiformis</name>
    <dbReference type="NCBI Taxonomy" id="149040"/>
    <lineage>
        <taxon>Eukaryota</taxon>
        <taxon>Fungi</taxon>
        <taxon>Dikarya</taxon>
        <taxon>Ascomycota</taxon>
        <taxon>Pezizomycotina</taxon>
        <taxon>Leotiomycetes</taxon>
        <taxon>Helotiales</taxon>
        <taxon>Mollisiaceae</taxon>
        <taxon>Mollisia</taxon>
    </lineage>
</organism>
<evidence type="ECO:0000313" key="2">
    <source>
        <dbReference type="Proteomes" id="UP000070700"/>
    </source>
</evidence>
<dbReference type="OrthoDB" id="5428890at2759"/>
<dbReference type="InParanoid" id="A0A132BDA6"/>
<keyword evidence="2" id="KW-1185">Reference proteome</keyword>
<proteinExistence type="predicted"/>
<gene>
    <name evidence="1" type="ORF">LY89DRAFT_675250</name>
</gene>
<reference evidence="1 2" key="1">
    <citation type="submission" date="2015-10" db="EMBL/GenBank/DDBJ databases">
        <title>Full genome of DAOMC 229536 Phialocephala scopiformis, a fungal endophyte of spruce producing the potent anti-insectan compound rugulosin.</title>
        <authorList>
            <consortium name="DOE Joint Genome Institute"/>
            <person name="Walker A.K."/>
            <person name="Frasz S.L."/>
            <person name="Seifert K.A."/>
            <person name="Miller J.D."/>
            <person name="Mondo S.J."/>
            <person name="Labutti K."/>
            <person name="Lipzen A."/>
            <person name="Dockter R."/>
            <person name="Kennedy M."/>
            <person name="Grigoriev I.V."/>
            <person name="Spatafora J.W."/>
        </authorList>
    </citation>
    <scope>NUCLEOTIDE SEQUENCE [LARGE SCALE GENOMIC DNA]</scope>
    <source>
        <strain evidence="1 2">CBS 120377</strain>
    </source>
</reference>
<dbReference type="KEGG" id="psco:LY89DRAFT_675250"/>
<dbReference type="GeneID" id="28823221"/>
<name>A0A132BDA6_MOLSC</name>
<protein>
    <submittedName>
        <fullName evidence="1">Uncharacterized protein</fullName>
    </submittedName>
</protein>
<sequence>MCCTSRWCPKLLTRRTFNSGNEVDPNYDVTSTQHPTRTGYAKHIVVGTTVRSLCPKKTGCISLIFSLVTVCYSDKIDGRGNCTGGLVVACLSLEIRFLMDYVESMNGHIGGGGQEEFVSEREVYDGSSFPQLGQKLFELQDYITSQKPRTLKDVWNDHRDPHQAFTSWAVVIVGHCTRTTTSGFVYVAISIHDPACNISWQPSLAALSQMTHQQTTSLNFKQLKVFRNNTLNES</sequence>
<dbReference type="RefSeq" id="XP_018064767.1">
    <property type="nucleotide sequence ID" value="XM_018213495.1"/>
</dbReference>